<dbReference type="InterPro" id="IPR011333">
    <property type="entry name" value="SKP1/BTB/POZ_sf"/>
</dbReference>
<feature type="domain" description="BTB" evidence="1">
    <location>
        <begin position="19"/>
        <end position="50"/>
    </location>
</feature>
<dbReference type="KEGG" id="psq:PUNSTDRAFT_128616"/>
<dbReference type="GeneID" id="18878163"/>
<dbReference type="Proteomes" id="UP000054196">
    <property type="component" value="Unassembled WGS sequence"/>
</dbReference>
<reference evidence="3" key="1">
    <citation type="journal article" date="2012" name="Science">
        <title>The Paleozoic origin of enzymatic lignin decomposition reconstructed from 31 fungal genomes.</title>
        <authorList>
            <person name="Floudas D."/>
            <person name="Binder M."/>
            <person name="Riley R."/>
            <person name="Barry K."/>
            <person name="Blanchette R.A."/>
            <person name="Henrissat B."/>
            <person name="Martinez A.T."/>
            <person name="Otillar R."/>
            <person name="Spatafora J.W."/>
            <person name="Yadav J.S."/>
            <person name="Aerts A."/>
            <person name="Benoit I."/>
            <person name="Boyd A."/>
            <person name="Carlson A."/>
            <person name="Copeland A."/>
            <person name="Coutinho P.M."/>
            <person name="de Vries R.P."/>
            <person name="Ferreira P."/>
            <person name="Findley K."/>
            <person name="Foster B."/>
            <person name="Gaskell J."/>
            <person name="Glotzer D."/>
            <person name="Gorecki P."/>
            <person name="Heitman J."/>
            <person name="Hesse C."/>
            <person name="Hori C."/>
            <person name="Igarashi K."/>
            <person name="Jurgens J.A."/>
            <person name="Kallen N."/>
            <person name="Kersten P."/>
            <person name="Kohler A."/>
            <person name="Kuees U."/>
            <person name="Kumar T.K.A."/>
            <person name="Kuo A."/>
            <person name="LaButti K."/>
            <person name="Larrondo L.F."/>
            <person name="Lindquist E."/>
            <person name="Ling A."/>
            <person name="Lombard V."/>
            <person name="Lucas S."/>
            <person name="Lundell T."/>
            <person name="Martin R."/>
            <person name="McLaughlin D.J."/>
            <person name="Morgenstern I."/>
            <person name="Morin E."/>
            <person name="Murat C."/>
            <person name="Nagy L.G."/>
            <person name="Nolan M."/>
            <person name="Ohm R.A."/>
            <person name="Patyshakuliyeva A."/>
            <person name="Rokas A."/>
            <person name="Ruiz-Duenas F.J."/>
            <person name="Sabat G."/>
            <person name="Salamov A."/>
            <person name="Samejima M."/>
            <person name="Schmutz J."/>
            <person name="Slot J.C."/>
            <person name="St John F."/>
            <person name="Stenlid J."/>
            <person name="Sun H."/>
            <person name="Sun S."/>
            <person name="Syed K."/>
            <person name="Tsang A."/>
            <person name="Wiebenga A."/>
            <person name="Young D."/>
            <person name="Pisabarro A."/>
            <person name="Eastwood D.C."/>
            <person name="Martin F."/>
            <person name="Cullen D."/>
            <person name="Grigoriev I.V."/>
            <person name="Hibbett D.S."/>
        </authorList>
    </citation>
    <scope>NUCLEOTIDE SEQUENCE [LARGE SCALE GENOMIC DNA]</scope>
    <source>
        <strain evidence="3">HHB-11173 SS5</strain>
    </source>
</reference>
<dbReference type="SMART" id="SM00225">
    <property type="entry name" value="BTB"/>
    <property type="match status" value="1"/>
</dbReference>
<dbReference type="RefSeq" id="XP_007388944.1">
    <property type="nucleotide sequence ID" value="XM_007388882.1"/>
</dbReference>
<dbReference type="OMA" id="SMSECGH"/>
<dbReference type="CDD" id="cd18186">
    <property type="entry name" value="BTB_POZ_ZBTB_KLHL-like"/>
    <property type="match status" value="1"/>
</dbReference>
<gene>
    <name evidence="2" type="ORF">PUNSTDRAFT_128616</name>
</gene>
<organism evidence="2 3">
    <name type="scientific">Punctularia strigosozonata (strain HHB-11173)</name>
    <name type="common">White-rot fungus</name>
    <dbReference type="NCBI Taxonomy" id="741275"/>
    <lineage>
        <taxon>Eukaryota</taxon>
        <taxon>Fungi</taxon>
        <taxon>Dikarya</taxon>
        <taxon>Basidiomycota</taxon>
        <taxon>Agaricomycotina</taxon>
        <taxon>Agaricomycetes</taxon>
        <taxon>Corticiales</taxon>
        <taxon>Punctulariaceae</taxon>
        <taxon>Punctularia</taxon>
    </lineage>
</organism>
<evidence type="ECO:0000313" key="2">
    <source>
        <dbReference type="EMBL" id="EIN03886.1"/>
    </source>
</evidence>
<evidence type="ECO:0000259" key="1">
    <source>
        <dbReference type="PROSITE" id="PS50097"/>
    </source>
</evidence>
<keyword evidence="3" id="KW-1185">Reference proteome</keyword>
<dbReference type="Gene3D" id="3.30.710.10">
    <property type="entry name" value="Potassium Channel Kv1.1, Chain A"/>
    <property type="match status" value="1"/>
</dbReference>
<dbReference type="PROSITE" id="PS50097">
    <property type="entry name" value="BTB"/>
    <property type="match status" value="1"/>
</dbReference>
<evidence type="ECO:0000313" key="3">
    <source>
        <dbReference type="Proteomes" id="UP000054196"/>
    </source>
</evidence>
<dbReference type="HOGENOM" id="CLU_052397_0_1_1"/>
<protein>
    <recommendedName>
        <fullName evidence="1">BTB domain-containing protein</fullName>
    </recommendedName>
</protein>
<dbReference type="OrthoDB" id="3357985at2759"/>
<proteinExistence type="predicted"/>
<dbReference type="Pfam" id="PF00651">
    <property type="entry name" value="BTB"/>
    <property type="match status" value="1"/>
</dbReference>
<accession>R7S3S9</accession>
<dbReference type="AlphaFoldDB" id="R7S3S9"/>
<dbReference type="InterPro" id="IPR000210">
    <property type="entry name" value="BTB/POZ_dom"/>
</dbReference>
<sequence>MTSEPEIVDADHPFNKPSADLILRTSDNVDFHVHKSILSEASPVFETMLSLPQPRKPVGLARSPSTKFAEQIQELKNGRPVVKIPELKNGRPVVKIPETAASLAMLLQICYPYKDPDMSDLDDTMEVLVAAIKYEMDHPTTVLSQRLQAHATTSPLRVYAFAVHRRLEEEARFAARASLRFGLNTLISQDAPEMFDISGVDYQRLMRYVVRCQTELPLITKDLSWLPKGRPFEQESGTVGWETGREPPWYGCGACRGDFGVSAWWDPYLGWVRQRLAERPSGAVLLGMPALVDQASREMGLKCWECRTVSGLGSLRAFTKYLAMEVDRRTAEIAANTTFC</sequence>
<dbReference type="EMBL" id="JH687558">
    <property type="protein sequence ID" value="EIN03886.1"/>
    <property type="molecule type" value="Genomic_DNA"/>
</dbReference>
<dbReference type="eggNOG" id="ENOG502SQKR">
    <property type="taxonomic scope" value="Eukaryota"/>
</dbReference>
<name>R7S3S9_PUNST</name>
<dbReference type="SUPFAM" id="SSF54695">
    <property type="entry name" value="POZ domain"/>
    <property type="match status" value="1"/>
</dbReference>